<feature type="domain" description="HECT" evidence="7">
    <location>
        <begin position="75"/>
        <end position="406"/>
    </location>
</feature>
<dbReference type="PROSITE" id="PS50237">
    <property type="entry name" value="HECT"/>
    <property type="match status" value="1"/>
</dbReference>
<dbReference type="AlphaFoldDB" id="M5FTS8"/>
<dbReference type="Proteomes" id="UP000030653">
    <property type="component" value="Unassembled WGS sequence"/>
</dbReference>
<dbReference type="Gene3D" id="3.30.2160.10">
    <property type="entry name" value="Hect, E3 ligase catalytic domain"/>
    <property type="match status" value="1"/>
</dbReference>
<dbReference type="SMART" id="SM00119">
    <property type="entry name" value="HECTc"/>
    <property type="match status" value="1"/>
</dbReference>
<dbReference type="InterPro" id="IPR044611">
    <property type="entry name" value="E3A/B/C-like"/>
</dbReference>
<evidence type="ECO:0000256" key="3">
    <source>
        <dbReference type="ARBA" id="ARBA00012485"/>
    </source>
</evidence>
<accession>M5FTS8</accession>
<comment type="catalytic activity">
    <reaction evidence="1">
        <text>S-ubiquitinyl-[E2 ubiquitin-conjugating enzyme]-L-cysteine + [acceptor protein]-L-lysine = [E2 ubiquitin-conjugating enzyme]-L-cysteine + N(6)-ubiquitinyl-[acceptor protein]-L-lysine.</text>
        <dbReference type="EC" id="2.3.2.26"/>
    </reaction>
</comment>
<dbReference type="STRING" id="1858805.M5FTS8"/>
<dbReference type="Pfam" id="PF00632">
    <property type="entry name" value="HECT"/>
    <property type="match status" value="1"/>
</dbReference>
<evidence type="ECO:0000259" key="7">
    <source>
        <dbReference type="PROSITE" id="PS50237"/>
    </source>
</evidence>
<dbReference type="GeneID" id="63690468"/>
<evidence type="ECO:0000256" key="5">
    <source>
        <dbReference type="ARBA" id="ARBA00022786"/>
    </source>
</evidence>
<dbReference type="HOGENOM" id="CLU_002173_9_3_1"/>
<evidence type="ECO:0000313" key="9">
    <source>
        <dbReference type="Proteomes" id="UP000030653"/>
    </source>
</evidence>
<feature type="active site" description="Glycyl thioester intermediate" evidence="6">
    <location>
        <position position="374"/>
    </location>
</feature>
<dbReference type="OMA" id="MQMGRHQ"/>
<dbReference type="CDD" id="cd00078">
    <property type="entry name" value="HECTc"/>
    <property type="match status" value="1"/>
</dbReference>
<dbReference type="PANTHER" id="PTHR45700">
    <property type="entry name" value="UBIQUITIN-PROTEIN LIGASE E3C"/>
    <property type="match status" value="1"/>
</dbReference>
<evidence type="ECO:0000313" key="8">
    <source>
        <dbReference type="EMBL" id="EJT98849.1"/>
    </source>
</evidence>
<organism evidence="8 9">
    <name type="scientific">Dacryopinax primogenitus (strain DJM 731)</name>
    <name type="common">Brown rot fungus</name>
    <dbReference type="NCBI Taxonomy" id="1858805"/>
    <lineage>
        <taxon>Eukaryota</taxon>
        <taxon>Fungi</taxon>
        <taxon>Dikarya</taxon>
        <taxon>Basidiomycota</taxon>
        <taxon>Agaricomycotina</taxon>
        <taxon>Dacrymycetes</taxon>
        <taxon>Dacrymycetales</taxon>
        <taxon>Dacrymycetaceae</taxon>
        <taxon>Dacryopinax</taxon>
    </lineage>
</organism>
<reference evidence="8 9" key="1">
    <citation type="journal article" date="2012" name="Science">
        <title>The Paleozoic origin of enzymatic lignin decomposition reconstructed from 31 fungal genomes.</title>
        <authorList>
            <person name="Floudas D."/>
            <person name="Binder M."/>
            <person name="Riley R."/>
            <person name="Barry K."/>
            <person name="Blanchette R.A."/>
            <person name="Henrissat B."/>
            <person name="Martinez A.T."/>
            <person name="Otillar R."/>
            <person name="Spatafora J.W."/>
            <person name="Yadav J.S."/>
            <person name="Aerts A."/>
            <person name="Benoit I."/>
            <person name="Boyd A."/>
            <person name="Carlson A."/>
            <person name="Copeland A."/>
            <person name="Coutinho P.M."/>
            <person name="de Vries R.P."/>
            <person name="Ferreira P."/>
            <person name="Findley K."/>
            <person name="Foster B."/>
            <person name="Gaskell J."/>
            <person name="Glotzer D."/>
            <person name="Gorecki P."/>
            <person name="Heitman J."/>
            <person name="Hesse C."/>
            <person name="Hori C."/>
            <person name="Igarashi K."/>
            <person name="Jurgens J.A."/>
            <person name="Kallen N."/>
            <person name="Kersten P."/>
            <person name="Kohler A."/>
            <person name="Kuees U."/>
            <person name="Kumar T.K.A."/>
            <person name="Kuo A."/>
            <person name="LaButti K."/>
            <person name="Larrondo L.F."/>
            <person name="Lindquist E."/>
            <person name="Ling A."/>
            <person name="Lombard V."/>
            <person name="Lucas S."/>
            <person name="Lundell T."/>
            <person name="Martin R."/>
            <person name="McLaughlin D.J."/>
            <person name="Morgenstern I."/>
            <person name="Morin E."/>
            <person name="Murat C."/>
            <person name="Nagy L.G."/>
            <person name="Nolan M."/>
            <person name="Ohm R.A."/>
            <person name="Patyshakuliyeva A."/>
            <person name="Rokas A."/>
            <person name="Ruiz-Duenas F.J."/>
            <person name="Sabat G."/>
            <person name="Salamov A."/>
            <person name="Samejima M."/>
            <person name="Schmutz J."/>
            <person name="Slot J.C."/>
            <person name="St John F."/>
            <person name="Stenlid J."/>
            <person name="Sun H."/>
            <person name="Sun S."/>
            <person name="Syed K."/>
            <person name="Tsang A."/>
            <person name="Wiebenga A."/>
            <person name="Young D."/>
            <person name="Pisabarro A."/>
            <person name="Eastwood D.C."/>
            <person name="Martin F."/>
            <person name="Cullen D."/>
            <person name="Grigoriev I.V."/>
            <person name="Hibbett D.S."/>
        </authorList>
    </citation>
    <scope>NUCLEOTIDE SEQUENCE [LARGE SCALE GENOMIC DNA]</scope>
    <source>
        <strain evidence="8 9">DJM-731 SS1</strain>
    </source>
</reference>
<evidence type="ECO:0000256" key="2">
    <source>
        <dbReference type="ARBA" id="ARBA00004906"/>
    </source>
</evidence>
<dbReference type="RefSeq" id="XP_040625747.1">
    <property type="nucleotide sequence ID" value="XM_040775406.1"/>
</dbReference>
<dbReference type="EMBL" id="JH795872">
    <property type="protein sequence ID" value="EJT98849.1"/>
    <property type="molecule type" value="Genomic_DNA"/>
</dbReference>
<dbReference type="GO" id="GO:0006511">
    <property type="term" value="P:ubiquitin-dependent protein catabolic process"/>
    <property type="evidence" value="ECO:0007669"/>
    <property type="project" value="TreeGrafter"/>
</dbReference>
<dbReference type="InterPro" id="IPR000569">
    <property type="entry name" value="HECT_dom"/>
</dbReference>
<evidence type="ECO:0000256" key="6">
    <source>
        <dbReference type="PROSITE-ProRule" id="PRU00104"/>
    </source>
</evidence>
<keyword evidence="5 6" id="KW-0833">Ubl conjugation pathway</keyword>
<dbReference type="PANTHER" id="PTHR45700:SF2">
    <property type="entry name" value="UBIQUITIN-PROTEIN LIGASE E3C"/>
    <property type="match status" value="1"/>
</dbReference>
<dbReference type="GO" id="GO:0000209">
    <property type="term" value="P:protein polyubiquitination"/>
    <property type="evidence" value="ECO:0007669"/>
    <property type="project" value="InterPro"/>
</dbReference>
<evidence type="ECO:0000256" key="1">
    <source>
        <dbReference type="ARBA" id="ARBA00000885"/>
    </source>
</evidence>
<dbReference type="GO" id="GO:0061630">
    <property type="term" value="F:ubiquitin protein ligase activity"/>
    <property type="evidence" value="ECO:0007669"/>
    <property type="project" value="UniProtKB-EC"/>
</dbReference>
<keyword evidence="4" id="KW-0808">Transferase</keyword>
<comment type="pathway">
    <text evidence="2">Protein modification; protein ubiquitination.</text>
</comment>
<keyword evidence="9" id="KW-1185">Reference proteome</keyword>
<dbReference type="EC" id="2.3.2.26" evidence="3"/>
<dbReference type="Gene3D" id="3.90.1750.10">
    <property type="entry name" value="Hect, E3 ligase catalytic domains"/>
    <property type="match status" value="1"/>
</dbReference>
<sequence>MARLSPRLGVLNNLPFAIPFEVRVGIFRQFVRNDMESIGIYDVYGLRRPRHGVEIRRDHVAEDGYDGLSGLGQALKGPVAITFRDQWGNIEAGIDGGGVFKEFLTSLIKEAFDANRGLWLANARQELYPNPHSYAREGRQLNWFRFMGRILGKALYEGILVDLAFAPFFLGKWLGKRSYLDDLASLDPELYNGLVYLKHCANPDDLALNFTVNDSELGVTRTIELLPNGSNIPVTRDNRLRYIALVASYRLNVQIRPQCDAFLEGLSDVVDLKWLRMFDQRELQILIGGAEEEIDVDDLAENTVYGGVYDESDPTIQIFWKVVGSFNHQERRALLRFVTSCSRPPLLGFSELNPKFAIRDATNDQTRLPTASTCVNLLKLPRYTSESVLREKVLTAINAHAGFDLS</sequence>
<gene>
    <name evidence="8" type="ORF">DACRYDRAFT_56924</name>
</gene>
<dbReference type="SUPFAM" id="SSF56204">
    <property type="entry name" value="Hect, E3 ligase catalytic domain"/>
    <property type="match status" value="1"/>
</dbReference>
<dbReference type="Gene3D" id="3.30.2410.10">
    <property type="entry name" value="Hect, E3 ligase catalytic domain"/>
    <property type="match status" value="1"/>
</dbReference>
<dbReference type="FunFam" id="3.30.2410.10:FF:000017">
    <property type="entry name" value="E3 ubiquitin-protein ligase UPL7"/>
    <property type="match status" value="1"/>
</dbReference>
<name>M5FTS8_DACPD</name>
<protein>
    <recommendedName>
        <fullName evidence="3">HECT-type E3 ubiquitin transferase</fullName>
        <ecNumber evidence="3">2.3.2.26</ecNumber>
    </recommendedName>
</protein>
<dbReference type="OrthoDB" id="8068875at2759"/>
<dbReference type="InterPro" id="IPR035983">
    <property type="entry name" value="Hect_E3_ubiquitin_ligase"/>
</dbReference>
<proteinExistence type="predicted"/>
<evidence type="ECO:0000256" key="4">
    <source>
        <dbReference type="ARBA" id="ARBA00022679"/>
    </source>
</evidence>
<dbReference type="FunFam" id="3.30.2160.10:FF:000002">
    <property type="entry name" value="Putative Ubiquitin-protein ligase E3C"/>
    <property type="match status" value="1"/>
</dbReference>